<dbReference type="Proteomes" id="UP000326852">
    <property type="component" value="Unassembled WGS sequence"/>
</dbReference>
<comment type="caution">
    <text evidence="14">The sequence shown here is derived from an EMBL/GenBank/DDBJ whole genome shotgun (WGS) entry which is preliminary data.</text>
</comment>
<dbReference type="GO" id="GO:0005886">
    <property type="term" value="C:plasma membrane"/>
    <property type="evidence" value="ECO:0007669"/>
    <property type="project" value="UniProtKB-SubCell"/>
</dbReference>
<keyword evidence="7 11" id="KW-0472">Membrane</keyword>
<organism evidence="14 15">
    <name type="scientific">Arthrobacter yangruifuii</name>
    <dbReference type="NCBI Taxonomy" id="2606616"/>
    <lineage>
        <taxon>Bacteria</taxon>
        <taxon>Bacillati</taxon>
        <taxon>Actinomycetota</taxon>
        <taxon>Actinomycetes</taxon>
        <taxon>Micrococcales</taxon>
        <taxon>Micrococcaceae</taxon>
        <taxon>Arthrobacter</taxon>
    </lineage>
</organism>
<keyword evidence="4 11" id="KW-0812">Transmembrane</keyword>
<dbReference type="InterPro" id="IPR053877">
    <property type="entry name" value="RskA_N"/>
</dbReference>
<dbReference type="InterPro" id="IPR018764">
    <property type="entry name" value="RskA_C"/>
</dbReference>
<keyword evidence="3" id="KW-1003">Cell membrane</keyword>
<gene>
    <name evidence="14" type="ORF">GD627_12185</name>
</gene>
<dbReference type="RefSeq" id="WP_152272728.1">
    <property type="nucleotide sequence ID" value="NZ_VTFX01000005.1"/>
</dbReference>
<dbReference type="Gene3D" id="1.10.10.1320">
    <property type="entry name" value="Anti-sigma factor, zinc-finger domain"/>
    <property type="match status" value="1"/>
</dbReference>
<dbReference type="AlphaFoldDB" id="A0A5N6MFU7"/>
<evidence type="ECO:0000256" key="3">
    <source>
        <dbReference type="ARBA" id="ARBA00022475"/>
    </source>
</evidence>
<proteinExistence type="predicted"/>
<dbReference type="GO" id="GO:0006417">
    <property type="term" value="P:regulation of translation"/>
    <property type="evidence" value="ECO:0007669"/>
    <property type="project" value="TreeGrafter"/>
</dbReference>
<evidence type="ECO:0000256" key="6">
    <source>
        <dbReference type="ARBA" id="ARBA00023015"/>
    </source>
</evidence>
<dbReference type="PANTHER" id="PTHR37461:SF1">
    <property type="entry name" value="ANTI-SIGMA-K FACTOR RSKA"/>
    <property type="match status" value="1"/>
</dbReference>
<evidence type="ECO:0000256" key="5">
    <source>
        <dbReference type="ARBA" id="ARBA00022989"/>
    </source>
</evidence>
<evidence type="ECO:0000256" key="9">
    <source>
        <dbReference type="ARBA" id="ARBA00029829"/>
    </source>
</evidence>
<evidence type="ECO:0000256" key="11">
    <source>
        <dbReference type="SAM" id="Phobius"/>
    </source>
</evidence>
<reference evidence="14 15" key="1">
    <citation type="submission" date="2019-08" db="EMBL/GenBank/DDBJ databases">
        <title>Arthrobacter sp. nov., isolated from plateau pika and Tibetan wild ass.</title>
        <authorList>
            <person name="Ge Y."/>
        </authorList>
    </citation>
    <scope>NUCLEOTIDE SEQUENCE [LARGE SCALE GENOMIC DNA]</scope>
    <source>
        <strain evidence="14 15">785</strain>
    </source>
</reference>
<accession>A0A5N6MFU7</accession>
<evidence type="ECO:0000313" key="15">
    <source>
        <dbReference type="Proteomes" id="UP000326852"/>
    </source>
</evidence>
<protein>
    <recommendedName>
        <fullName evidence="10">Regulator of SigK</fullName>
    </recommendedName>
    <alternativeName>
        <fullName evidence="9">Sigma-K anti-sigma factor RskA</fullName>
    </alternativeName>
</protein>
<keyword evidence="15" id="KW-1185">Reference proteome</keyword>
<evidence type="ECO:0000259" key="12">
    <source>
        <dbReference type="Pfam" id="PF10099"/>
    </source>
</evidence>
<evidence type="ECO:0000256" key="10">
    <source>
        <dbReference type="ARBA" id="ARBA00030803"/>
    </source>
</evidence>
<comment type="subcellular location">
    <subcellularLocation>
        <location evidence="2">Cell membrane</location>
    </subcellularLocation>
    <subcellularLocation>
        <location evidence="1">Membrane</location>
        <topology evidence="1">Single-pass membrane protein</topology>
    </subcellularLocation>
</comment>
<keyword evidence="5 11" id="KW-1133">Transmembrane helix</keyword>
<dbReference type="EMBL" id="VTFX01000005">
    <property type="protein sequence ID" value="KAD3515060.1"/>
    <property type="molecule type" value="Genomic_DNA"/>
</dbReference>
<evidence type="ECO:0000256" key="7">
    <source>
        <dbReference type="ARBA" id="ARBA00023136"/>
    </source>
</evidence>
<evidence type="ECO:0000256" key="4">
    <source>
        <dbReference type="ARBA" id="ARBA00022692"/>
    </source>
</evidence>
<dbReference type="InterPro" id="IPR041916">
    <property type="entry name" value="Anti_sigma_zinc_sf"/>
</dbReference>
<evidence type="ECO:0000259" key="13">
    <source>
        <dbReference type="Pfam" id="PF22618"/>
    </source>
</evidence>
<feature type="transmembrane region" description="Helical" evidence="11">
    <location>
        <begin position="108"/>
        <end position="129"/>
    </location>
</feature>
<keyword evidence="8" id="KW-0804">Transcription</keyword>
<evidence type="ECO:0000313" key="14">
    <source>
        <dbReference type="EMBL" id="KAD3515060.1"/>
    </source>
</evidence>
<evidence type="ECO:0000256" key="1">
    <source>
        <dbReference type="ARBA" id="ARBA00004167"/>
    </source>
</evidence>
<feature type="domain" description="Anti-sigma K factor RskA C-terminal" evidence="12">
    <location>
        <begin position="109"/>
        <end position="247"/>
    </location>
</feature>
<keyword evidence="6" id="KW-0805">Transcription regulation</keyword>
<name>A0A5N6MFU7_9MICC</name>
<sequence>MNEQNQHFGELHDLAPLYSVDALEPDERAAFERHLAQCPRCRAELAGYADVTAELAAGTAQAPPAALRASVLSAIAGTQPLPARPPEAAPAVVVSLDEQRRRRRGQRLLAAAAAAVLLPGIAVAGWSLGARSEQQQQEQLSAQEQDRENRLLAAPDVTTHRVDVDGRPATLVVSREEDEALFVAAGLPDPGEGREYQLWLLEGDTPIPDTHFSGGDVGIWLGGDVARAGAVALTVEPAGGSTTPTFPLVAVAEI</sequence>
<dbReference type="Pfam" id="PF10099">
    <property type="entry name" value="RskA_C"/>
    <property type="match status" value="1"/>
</dbReference>
<dbReference type="GO" id="GO:0016989">
    <property type="term" value="F:sigma factor antagonist activity"/>
    <property type="evidence" value="ECO:0007669"/>
    <property type="project" value="TreeGrafter"/>
</dbReference>
<dbReference type="Pfam" id="PF22618">
    <property type="entry name" value="RskA_N"/>
    <property type="match status" value="1"/>
</dbReference>
<evidence type="ECO:0000256" key="8">
    <source>
        <dbReference type="ARBA" id="ARBA00023163"/>
    </source>
</evidence>
<feature type="domain" description="Anti-sigma-K factor RskA N-terminal" evidence="13">
    <location>
        <begin position="11"/>
        <end position="43"/>
    </location>
</feature>
<dbReference type="PANTHER" id="PTHR37461">
    <property type="entry name" value="ANTI-SIGMA-K FACTOR RSKA"/>
    <property type="match status" value="1"/>
</dbReference>
<evidence type="ECO:0000256" key="2">
    <source>
        <dbReference type="ARBA" id="ARBA00004236"/>
    </source>
</evidence>
<dbReference type="InterPro" id="IPR051474">
    <property type="entry name" value="Anti-sigma-K/W_factor"/>
</dbReference>